<gene>
    <name evidence="1" type="ORF">DHETER_LOCUS2099</name>
</gene>
<proteinExistence type="predicted"/>
<keyword evidence="2" id="KW-1185">Reference proteome</keyword>
<evidence type="ECO:0000313" key="2">
    <source>
        <dbReference type="Proteomes" id="UP000789702"/>
    </source>
</evidence>
<reference evidence="1" key="1">
    <citation type="submission" date="2021-06" db="EMBL/GenBank/DDBJ databases">
        <authorList>
            <person name="Kallberg Y."/>
            <person name="Tangrot J."/>
            <person name="Rosling A."/>
        </authorList>
    </citation>
    <scope>NUCLEOTIDE SEQUENCE</scope>
    <source>
        <strain evidence="1">IL203A</strain>
    </source>
</reference>
<dbReference type="Proteomes" id="UP000789702">
    <property type="component" value="Unassembled WGS sequence"/>
</dbReference>
<organism evidence="1 2">
    <name type="scientific">Dentiscutata heterogama</name>
    <dbReference type="NCBI Taxonomy" id="1316150"/>
    <lineage>
        <taxon>Eukaryota</taxon>
        <taxon>Fungi</taxon>
        <taxon>Fungi incertae sedis</taxon>
        <taxon>Mucoromycota</taxon>
        <taxon>Glomeromycotina</taxon>
        <taxon>Glomeromycetes</taxon>
        <taxon>Diversisporales</taxon>
        <taxon>Gigasporaceae</taxon>
        <taxon>Dentiscutata</taxon>
    </lineage>
</organism>
<accession>A0ACA9KLH0</accession>
<protein>
    <submittedName>
        <fullName evidence="1">1864_t:CDS:1</fullName>
    </submittedName>
</protein>
<comment type="caution">
    <text evidence="1">The sequence shown here is derived from an EMBL/GenBank/DDBJ whole genome shotgun (WGS) entry which is preliminary data.</text>
</comment>
<sequence length="70" mass="7930">MHINIPWVGLPIFGLKLLPLGWGYHSLGWVTTILVGLLHSGLGYHTLGWVIYTLDQIDAFQNRLTLYRLG</sequence>
<name>A0ACA9KLH0_9GLOM</name>
<evidence type="ECO:0000313" key="1">
    <source>
        <dbReference type="EMBL" id="CAG8480351.1"/>
    </source>
</evidence>
<dbReference type="EMBL" id="CAJVPU010001427">
    <property type="protein sequence ID" value="CAG8480351.1"/>
    <property type="molecule type" value="Genomic_DNA"/>
</dbReference>